<evidence type="ECO:0000256" key="7">
    <source>
        <dbReference type="ARBA" id="ARBA00022840"/>
    </source>
</evidence>
<dbReference type="Proteomes" id="UP001285441">
    <property type="component" value="Unassembled WGS sequence"/>
</dbReference>
<evidence type="ECO:0000256" key="4">
    <source>
        <dbReference type="ARBA" id="ARBA00022490"/>
    </source>
</evidence>
<keyword evidence="13" id="KW-1185">Reference proteome</keyword>
<reference evidence="12" key="2">
    <citation type="submission" date="2023-06" db="EMBL/GenBank/DDBJ databases">
        <authorList>
            <consortium name="Lawrence Berkeley National Laboratory"/>
            <person name="Haridas S."/>
            <person name="Hensen N."/>
            <person name="Bonometti L."/>
            <person name="Westerberg I."/>
            <person name="Brannstrom I.O."/>
            <person name="Guillou S."/>
            <person name="Cros-Aarteil S."/>
            <person name="Calhoun S."/>
            <person name="Kuo A."/>
            <person name="Mondo S."/>
            <person name="Pangilinan J."/>
            <person name="Riley R."/>
            <person name="LaButti K."/>
            <person name="Andreopoulos B."/>
            <person name="Lipzen A."/>
            <person name="Chen C."/>
            <person name="Yanf M."/>
            <person name="Daum C."/>
            <person name="Ng V."/>
            <person name="Clum A."/>
            <person name="Steindorff A."/>
            <person name="Ohm R."/>
            <person name="Martin F."/>
            <person name="Silar P."/>
            <person name="Natvig D."/>
            <person name="Lalanne C."/>
            <person name="Gautier V."/>
            <person name="Ament-velasquez S.L."/>
            <person name="Kruys A."/>
            <person name="Hutchinson M.I."/>
            <person name="Powell A.J."/>
            <person name="Barry K."/>
            <person name="Miller A.N."/>
            <person name="Grigoriev I.V."/>
            <person name="Debuchy R."/>
            <person name="Gladieux P."/>
            <person name="Thoren M.H."/>
            <person name="Johannesson H."/>
        </authorList>
    </citation>
    <scope>NUCLEOTIDE SEQUENCE</scope>
    <source>
        <strain evidence="12">CBS 232.78</strain>
    </source>
</reference>
<dbReference type="GO" id="GO:0005524">
    <property type="term" value="F:ATP binding"/>
    <property type="evidence" value="ECO:0007669"/>
    <property type="project" value="UniProtKB-KW"/>
</dbReference>
<dbReference type="InterPro" id="IPR006195">
    <property type="entry name" value="aa-tRNA-synth_II"/>
</dbReference>
<dbReference type="PROSITE" id="PS50862">
    <property type="entry name" value="AA_TRNA_LIGASE_II"/>
    <property type="match status" value="1"/>
</dbReference>
<dbReference type="InterPro" id="IPR004364">
    <property type="entry name" value="Aa-tRNA-synt_II"/>
</dbReference>
<dbReference type="GO" id="GO:0003723">
    <property type="term" value="F:RNA binding"/>
    <property type="evidence" value="ECO:0007669"/>
    <property type="project" value="TreeGrafter"/>
</dbReference>
<evidence type="ECO:0000256" key="2">
    <source>
        <dbReference type="ARBA" id="ARBA00005312"/>
    </source>
</evidence>
<dbReference type="Pfam" id="PF00152">
    <property type="entry name" value="tRNA-synt_2"/>
    <property type="match status" value="1"/>
</dbReference>
<dbReference type="PANTHER" id="PTHR43450">
    <property type="entry name" value="ASPARTYL-TRNA SYNTHETASE"/>
    <property type="match status" value="1"/>
</dbReference>
<comment type="subcellular location">
    <subcellularLocation>
        <location evidence="1">Cytoplasm</location>
    </subcellularLocation>
</comment>
<comment type="similarity">
    <text evidence="2">Belongs to the class-II aminoacyl-tRNA synthetase family. Type 2 subfamily.</text>
</comment>
<reference evidence="12" key="1">
    <citation type="journal article" date="2023" name="Mol. Phylogenet. Evol.">
        <title>Genome-scale phylogeny and comparative genomics of the fungal order Sordariales.</title>
        <authorList>
            <person name="Hensen N."/>
            <person name="Bonometti L."/>
            <person name="Westerberg I."/>
            <person name="Brannstrom I.O."/>
            <person name="Guillou S."/>
            <person name="Cros-Aarteil S."/>
            <person name="Calhoun S."/>
            <person name="Haridas S."/>
            <person name="Kuo A."/>
            <person name="Mondo S."/>
            <person name="Pangilinan J."/>
            <person name="Riley R."/>
            <person name="LaButti K."/>
            <person name="Andreopoulos B."/>
            <person name="Lipzen A."/>
            <person name="Chen C."/>
            <person name="Yan M."/>
            <person name="Daum C."/>
            <person name="Ng V."/>
            <person name="Clum A."/>
            <person name="Steindorff A."/>
            <person name="Ohm R.A."/>
            <person name="Martin F."/>
            <person name="Silar P."/>
            <person name="Natvig D.O."/>
            <person name="Lalanne C."/>
            <person name="Gautier V."/>
            <person name="Ament-Velasquez S.L."/>
            <person name="Kruys A."/>
            <person name="Hutchinson M.I."/>
            <person name="Powell A.J."/>
            <person name="Barry K."/>
            <person name="Miller A.N."/>
            <person name="Grigoriev I.V."/>
            <person name="Debuchy R."/>
            <person name="Gladieux P."/>
            <person name="Hiltunen Thoren M."/>
            <person name="Johannesson H."/>
        </authorList>
    </citation>
    <scope>NUCLEOTIDE SEQUENCE</scope>
    <source>
        <strain evidence="12">CBS 232.78</strain>
    </source>
</reference>
<dbReference type="EC" id="6.1.1.12" evidence="3"/>
<evidence type="ECO:0000313" key="13">
    <source>
        <dbReference type="Proteomes" id="UP001285441"/>
    </source>
</evidence>
<dbReference type="AlphaFoldDB" id="A0AAE0U0I3"/>
<evidence type="ECO:0000313" key="12">
    <source>
        <dbReference type="EMBL" id="KAK3386155.1"/>
    </source>
</evidence>
<keyword evidence="9" id="KW-0030">Aminoacyl-tRNA synthetase</keyword>
<comment type="catalytic activity">
    <reaction evidence="10">
        <text>tRNA(Asp) + L-aspartate + ATP = L-aspartyl-tRNA(Asp) + AMP + diphosphate</text>
        <dbReference type="Rhea" id="RHEA:19649"/>
        <dbReference type="Rhea" id="RHEA-COMP:9660"/>
        <dbReference type="Rhea" id="RHEA-COMP:9678"/>
        <dbReference type="ChEBI" id="CHEBI:29991"/>
        <dbReference type="ChEBI" id="CHEBI:30616"/>
        <dbReference type="ChEBI" id="CHEBI:33019"/>
        <dbReference type="ChEBI" id="CHEBI:78442"/>
        <dbReference type="ChEBI" id="CHEBI:78516"/>
        <dbReference type="ChEBI" id="CHEBI:456215"/>
        <dbReference type="EC" id="6.1.1.12"/>
    </reaction>
</comment>
<feature type="domain" description="Aminoacyl-transfer RNA synthetases class-II family profile" evidence="11">
    <location>
        <begin position="201"/>
        <end position="515"/>
    </location>
</feature>
<evidence type="ECO:0000256" key="8">
    <source>
        <dbReference type="ARBA" id="ARBA00022917"/>
    </source>
</evidence>
<dbReference type="GO" id="GO:0004815">
    <property type="term" value="F:aspartate-tRNA ligase activity"/>
    <property type="evidence" value="ECO:0007669"/>
    <property type="project" value="UniProtKB-EC"/>
</dbReference>
<dbReference type="PRINTS" id="PR01042">
    <property type="entry name" value="TRNASYNTHASP"/>
</dbReference>
<evidence type="ECO:0000256" key="6">
    <source>
        <dbReference type="ARBA" id="ARBA00022741"/>
    </source>
</evidence>
<keyword evidence="4" id="KW-0963">Cytoplasm</keyword>
<dbReference type="InterPro" id="IPR002312">
    <property type="entry name" value="Asp/Asn-tRNA-synth_IIb"/>
</dbReference>
<dbReference type="InterPro" id="IPR004523">
    <property type="entry name" value="Asp-tRNA_synthase_2"/>
</dbReference>
<dbReference type="EMBL" id="JAULSW010000004">
    <property type="protein sequence ID" value="KAK3386155.1"/>
    <property type="molecule type" value="Genomic_DNA"/>
</dbReference>
<evidence type="ECO:0000256" key="9">
    <source>
        <dbReference type="ARBA" id="ARBA00023146"/>
    </source>
</evidence>
<name>A0AAE0U0I3_9PEZI</name>
<evidence type="ECO:0000259" key="11">
    <source>
        <dbReference type="PROSITE" id="PS50862"/>
    </source>
</evidence>
<comment type="caution">
    <text evidence="12">The sequence shown here is derived from an EMBL/GenBank/DDBJ whole genome shotgun (WGS) entry which is preliminary data.</text>
</comment>
<dbReference type="InterPro" id="IPR045864">
    <property type="entry name" value="aa-tRNA-synth_II/BPL/LPL"/>
</dbReference>
<accession>A0AAE0U0I3</accession>
<keyword evidence="5" id="KW-0436">Ligase</keyword>
<evidence type="ECO:0000256" key="5">
    <source>
        <dbReference type="ARBA" id="ARBA00022598"/>
    </source>
</evidence>
<dbReference type="Gene3D" id="3.30.930.10">
    <property type="entry name" value="Bira Bifunctional Protein, Domain 2"/>
    <property type="match status" value="1"/>
</dbReference>
<keyword evidence="6" id="KW-0547">Nucleotide-binding</keyword>
<dbReference type="Gene3D" id="2.40.50.140">
    <property type="entry name" value="Nucleic acid-binding proteins"/>
    <property type="match status" value="1"/>
</dbReference>
<dbReference type="SUPFAM" id="SSF50249">
    <property type="entry name" value="Nucleic acid-binding proteins"/>
    <property type="match status" value="1"/>
</dbReference>
<keyword evidence="7" id="KW-0067">ATP-binding</keyword>
<evidence type="ECO:0000256" key="1">
    <source>
        <dbReference type="ARBA" id="ARBA00004496"/>
    </source>
</evidence>
<dbReference type="SUPFAM" id="SSF55681">
    <property type="entry name" value="Class II aaRS and biotin synthetases"/>
    <property type="match status" value="1"/>
</dbReference>
<dbReference type="GO" id="GO:0005829">
    <property type="term" value="C:cytosol"/>
    <property type="evidence" value="ECO:0007669"/>
    <property type="project" value="TreeGrafter"/>
</dbReference>
<organism evidence="12 13">
    <name type="scientific">Podospora didyma</name>
    <dbReference type="NCBI Taxonomy" id="330526"/>
    <lineage>
        <taxon>Eukaryota</taxon>
        <taxon>Fungi</taxon>
        <taxon>Dikarya</taxon>
        <taxon>Ascomycota</taxon>
        <taxon>Pezizomycotina</taxon>
        <taxon>Sordariomycetes</taxon>
        <taxon>Sordariomycetidae</taxon>
        <taxon>Sordariales</taxon>
        <taxon>Podosporaceae</taxon>
        <taxon>Podospora</taxon>
    </lineage>
</organism>
<keyword evidence="8" id="KW-0648">Protein biosynthesis</keyword>
<sequence>MDFGNAVPPNKILSPLKHLAEIGESDVGRMVKLRVWLQRCRVVQQGSESFKVAFVELREERDWTILGIVDETAPAAGVSINTVSKGVIRWVRNLPLESFMVVEGAIIKRASGEPVIENHCLITDYAIHIVRMYCEAPAANKLTLSLDNASSNALSGQMIEDTRSPTLQFIRYVGPSRSLATHFDNMVLHKRAPVTQAIADIRMMTRRIFCEYLDDRVFTQFEAPCLVPSVWGTDARSKVFSLRYFGETAFLATTAQLYKQLEIAGGRKKVYCIGPAFRADRANMDKYLTEFTSLDVETEIENDYTEVMLLLESLLLHIFQQLKKRCQHQINLIAGVYPSSELLLPDHGKEVRLTFPEARELLREHASPDLMLCDTTFINAAQAALLGAVVREKYATDFFTVHKFPSSDRPFFVMEDSDNPELSNSFTFYLRGQDVGSGGQHIHIPGVLERRIQNSSYPNMSTPGIGKYVDIFSSGGVSPHGGGTFGLDRLVAWYLGLPTVQLAACYPRTKMRLTP</sequence>
<proteinExistence type="inferred from homology"/>
<gene>
    <name evidence="12" type="ORF">B0H63DRAFT_394467</name>
</gene>
<evidence type="ECO:0000256" key="3">
    <source>
        <dbReference type="ARBA" id="ARBA00012841"/>
    </source>
</evidence>
<dbReference type="InterPro" id="IPR012340">
    <property type="entry name" value="NA-bd_OB-fold"/>
</dbReference>
<evidence type="ECO:0000256" key="10">
    <source>
        <dbReference type="ARBA" id="ARBA00047904"/>
    </source>
</evidence>
<dbReference type="PANTHER" id="PTHR43450:SF1">
    <property type="entry name" value="ASPARTATE--TRNA LIGASE, CYTOPLASMIC"/>
    <property type="match status" value="1"/>
</dbReference>
<protein>
    <recommendedName>
        <fullName evidence="3">aspartate--tRNA ligase</fullName>
        <ecNumber evidence="3">6.1.1.12</ecNumber>
    </recommendedName>
</protein>
<dbReference type="GO" id="GO:0006422">
    <property type="term" value="P:aspartyl-tRNA aminoacylation"/>
    <property type="evidence" value="ECO:0007669"/>
    <property type="project" value="InterPro"/>
</dbReference>
<dbReference type="GO" id="GO:0017101">
    <property type="term" value="C:aminoacyl-tRNA synthetase multienzyme complex"/>
    <property type="evidence" value="ECO:0007669"/>
    <property type="project" value="TreeGrafter"/>
</dbReference>